<dbReference type="Pfam" id="PF00891">
    <property type="entry name" value="Methyltransf_2"/>
    <property type="match status" value="1"/>
</dbReference>
<evidence type="ECO:0000256" key="1">
    <source>
        <dbReference type="ARBA" id="ARBA00022603"/>
    </source>
</evidence>
<evidence type="ECO:0000313" key="5">
    <source>
        <dbReference type="EMBL" id="KAF2237623.1"/>
    </source>
</evidence>
<dbReference type="OrthoDB" id="1606438at2759"/>
<dbReference type="InterPro" id="IPR016461">
    <property type="entry name" value="COMT-like"/>
</dbReference>
<keyword evidence="6" id="KW-1185">Reference proteome</keyword>
<protein>
    <submittedName>
        <fullName evidence="5">O-methyltransferas-like protein</fullName>
    </submittedName>
</protein>
<organism evidence="5 6">
    <name type="scientific">Viridothelium virens</name>
    <name type="common">Speckled blister lichen</name>
    <name type="synonym">Trypethelium virens</name>
    <dbReference type="NCBI Taxonomy" id="1048519"/>
    <lineage>
        <taxon>Eukaryota</taxon>
        <taxon>Fungi</taxon>
        <taxon>Dikarya</taxon>
        <taxon>Ascomycota</taxon>
        <taxon>Pezizomycotina</taxon>
        <taxon>Dothideomycetes</taxon>
        <taxon>Dothideomycetes incertae sedis</taxon>
        <taxon>Trypetheliales</taxon>
        <taxon>Trypetheliaceae</taxon>
        <taxon>Viridothelium</taxon>
    </lineage>
</organism>
<dbReference type="InterPro" id="IPR036388">
    <property type="entry name" value="WH-like_DNA-bd_sf"/>
</dbReference>
<dbReference type="SUPFAM" id="SSF46785">
    <property type="entry name" value="Winged helix' DNA-binding domain"/>
    <property type="match status" value="1"/>
</dbReference>
<feature type="domain" description="O-methyltransferase C-terminal" evidence="4">
    <location>
        <begin position="245"/>
        <end position="392"/>
    </location>
</feature>
<keyword evidence="1" id="KW-0489">Methyltransferase</keyword>
<evidence type="ECO:0000256" key="2">
    <source>
        <dbReference type="ARBA" id="ARBA00022679"/>
    </source>
</evidence>
<evidence type="ECO:0000313" key="6">
    <source>
        <dbReference type="Proteomes" id="UP000800092"/>
    </source>
</evidence>
<reference evidence="5" key="1">
    <citation type="journal article" date="2020" name="Stud. Mycol.">
        <title>101 Dothideomycetes genomes: a test case for predicting lifestyles and emergence of pathogens.</title>
        <authorList>
            <person name="Haridas S."/>
            <person name="Albert R."/>
            <person name="Binder M."/>
            <person name="Bloem J."/>
            <person name="Labutti K."/>
            <person name="Salamov A."/>
            <person name="Andreopoulos B."/>
            <person name="Baker S."/>
            <person name="Barry K."/>
            <person name="Bills G."/>
            <person name="Bluhm B."/>
            <person name="Cannon C."/>
            <person name="Castanera R."/>
            <person name="Culley D."/>
            <person name="Daum C."/>
            <person name="Ezra D."/>
            <person name="Gonzalez J."/>
            <person name="Henrissat B."/>
            <person name="Kuo A."/>
            <person name="Liang C."/>
            <person name="Lipzen A."/>
            <person name="Lutzoni F."/>
            <person name="Magnuson J."/>
            <person name="Mondo S."/>
            <person name="Nolan M."/>
            <person name="Ohm R."/>
            <person name="Pangilinan J."/>
            <person name="Park H.-J."/>
            <person name="Ramirez L."/>
            <person name="Alfaro M."/>
            <person name="Sun H."/>
            <person name="Tritt A."/>
            <person name="Yoshinaga Y."/>
            <person name="Zwiers L.-H."/>
            <person name="Turgeon B."/>
            <person name="Goodwin S."/>
            <person name="Spatafora J."/>
            <person name="Crous P."/>
            <person name="Grigoriev I."/>
        </authorList>
    </citation>
    <scope>NUCLEOTIDE SEQUENCE</scope>
    <source>
        <strain evidence="5">Tuck. ex Michener</strain>
    </source>
</reference>
<dbReference type="PANTHER" id="PTHR43712">
    <property type="entry name" value="PUTATIVE (AFU_ORTHOLOGUE AFUA_4G14580)-RELATED"/>
    <property type="match status" value="1"/>
</dbReference>
<keyword evidence="3" id="KW-0949">S-adenosyl-L-methionine</keyword>
<dbReference type="CDD" id="cd02440">
    <property type="entry name" value="AdoMet_MTases"/>
    <property type="match status" value="1"/>
</dbReference>
<dbReference type="InterPro" id="IPR001077">
    <property type="entry name" value="COMT_C"/>
</dbReference>
<sequence>MSSTRIRELANLIQINTAKVDDWLQQHSLPTPSFDKDGPVDLQIDSHDIQQARVTAMEASLELNDLLVGPTMLLRPVLNGSALQAIYRFDIPSKVPLDGHVSFEELAKQCNLYEPDLRRLIRFAIVYHRVFQELDEGFVSHTAASRKLVEDPNSMAGVGAMFDEAIQAFDQTVNALETMKGPEPNKSGWNIANKTDLPIYEYHASRPALARRFAGAMATFTQGLGLSPKFLAEGYPWTSVTGGKGTVVDVGGSTGHISVALAQVAPGLRFIVQDLPEVINGTREPLPDSIASRVEFMEHDFFQEQPVKADIYLFRQIFHNWSDPYCIKILKAVIPALKPGARIVANDHLVPRPGEMSLLQERAVRDMDCIMLSLFNARDREEKDWVKIFEQADPRFTHIKVWMPEGASLAIVEAVWSG</sequence>
<accession>A0A6A6HJB9</accession>
<dbReference type="SUPFAM" id="SSF53335">
    <property type="entry name" value="S-adenosyl-L-methionine-dependent methyltransferases"/>
    <property type="match status" value="1"/>
</dbReference>
<dbReference type="InterPro" id="IPR029063">
    <property type="entry name" value="SAM-dependent_MTases_sf"/>
</dbReference>
<evidence type="ECO:0000256" key="3">
    <source>
        <dbReference type="ARBA" id="ARBA00022691"/>
    </source>
</evidence>
<dbReference type="PROSITE" id="PS51683">
    <property type="entry name" value="SAM_OMT_II"/>
    <property type="match status" value="1"/>
</dbReference>
<dbReference type="EMBL" id="ML991779">
    <property type="protein sequence ID" value="KAF2237623.1"/>
    <property type="molecule type" value="Genomic_DNA"/>
</dbReference>
<dbReference type="AlphaFoldDB" id="A0A6A6HJB9"/>
<evidence type="ECO:0000259" key="4">
    <source>
        <dbReference type="Pfam" id="PF00891"/>
    </source>
</evidence>
<dbReference type="Gene3D" id="1.10.10.10">
    <property type="entry name" value="Winged helix-like DNA-binding domain superfamily/Winged helix DNA-binding domain"/>
    <property type="match status" value="1"/>
</dbReference>
<dbReference type="PANTHER" id="PTHR43712:SF12">
    <property type="entry name" value="STERIGMATOCYSTIN 8-O-METHYLTRANSFERASE"/>
    <property type="match status" value="1"/>
</dbReference>
<keyword evidence="2" id="KW-0808">Transferase</keyword>
<dbReference type="GO" id="GO:0032259">
    <property type="term" value="P:methylation"/>
    <property type="evidence" value="ECO:0007669"/>
    <property type="project" value="UniProtKB-KW"/>
</dbReference>
<name>A0A6A6HJB9_VIRVR</name>
<proteinExistence type="predicted"/>
<gene>
    <name evidence="5" type="ORF">EV356DRAFT_529948</name>
</gene>
<dbReference type="Proteomes" id="UP000800092">
    <property type="component" value="Unassembled WGS sequence"/>
</dbReference>
<dbReference type="Gene3D" id="3.40.50.150">
    <property type="entry name" value="Vaccinia Virus protein VP39"/>
    <property type="match status" value="1"/>
</dbReference>
<dbReference type="GO" id="GO:0008171">
    <property type="term" value="F:O-methyltransferase activity"/>
    <property type="evidence" value="ECO:0007669"/>
    <property type="project" value="InterPro"/>
</dbReference>
<dbReference type="InterPro" id="IPR036390">
    <property type="entry name" value="WH_DNA-bd_sf"/>
</dbReference>